<dbReference type="EMBL" id="PVNP01000207">
    <property type="protein sequence ID" value="PRO71369.1"/>
    <property type="molecule type" value="Genomic_DNA"/>
</dbReference>
<feature type="transmembrane region" description="Helical" evidence="6">
    <location>
        <begin position="255"/>
        <end position="279"/>
    </location>
</feature>
<keyword evidence="4 6" id="KW-1133">Transmembrane helix</keyword>
<evidence type="ECO:0000313" key="8">
    <source>
        <dbReference type="EMBL" id="PRO71369.1"/>
    </source>
</evidence>
<dbReference type="PANTHER" id="PTHR30287">
    <property type="entry name" value="MEMBRANE COMPONENT OF PREDICTED ABC SUPERFAMILY METABOLITE UPTAKE TRANSPORTER"/>
    <property type="match status" value="1"/>
</dbReference>
<evidence type="ECO:0000256" key="4">
    <source>
        <dbReference type="ARBA" id="ARBA00022989"/>
    </source>
</evidence>
<dbReference type="AlphaFoldDB" id="A0A2S9V4K0"/>
<comment type="caution">
    <text evidence="8">The sequence shown here is derived from an EMBL/GenBank/DDBJ whole genome shotgun (WGS) entry which is preliminary data.</text>
</comment>
<feature type="transmembrane region" description="Helical" evidence="6">
    <location>
        <begin position="27"/>
        <end position="46"/>
    </location>
</feature>
<feature type="transmembrane region" description="Helical" evidence="6">
    <location>
        <begin position="731"/>
        <end position="751"/>
    </location>
</feature>
<evidence type="ECO:0000256" key="3">
    <source>
        <dbReference type="ARBA" id="ARBA00022692"/>
    </source>
</evidence>
<keyword evidence="3 6" id="KW-0812">Transmembrane</keyword>
<feature type="transmembrane region" description="Helical" evidence="6">
    <location>
        <begin position="640"/>
        <end position="661"/>
    </location>
</feature>
<feature type="transmembrane region" description="Helical" evidence="6">
    <location>
        <begin position="422"/>
        <end position="441"/>
    </location>
</feature>
<feature type="transmembrane region" description="Helical" evidence="6">
    <location>
        <begin position="299"/>
        <end position="323"/>
    </location>
</feature>
<feature type="transmembrane region" description="Helical" evidence="6">
    <location>
        <begin position="201"/>
        <end position="224"/>
    </location>
</feature>
<dbReference type="InterPro" id="IPR038766">
    <property type="entry name" value="Membrane_comp_ABC_pdt"/>
</dbReference>
<keyword evidence="9" id="KW-1185">Reference proteome</keyword>
<gene>
    <name evidence="8" type="ORF">C6Y40_22675</name>
</gene>
<dbReference type="PANTHER" id="PTHR30287:SF2">
    <property type="entry name" value="BLL1001 PROTEIN"/>
    <property type="match status" value="1"/>
</dbReference>
<evidence type="ECO:0000256" key="2">
    <source>
        <dbReference type="ARBA" id="ARBA00022475"/>
    </source>
</evidence>
<protein>
    <recommendedName>
        <fullName evidence="7">ABC3 transporter permease C-terminal domain-containing protein</fullName>
    </recommendedName>
</protein>
<evidence type="ECO:0000256" key="6">
    <source>
        <dbReference type="SAM" id="Phobius"/>
    </source>
</evidence>
<reference evidence="9" key="1">
    <citation type="journal article" date="2020" name="Int. J. Syst. Evol. Microbiol.">
        <title>Alteromonas alba sp. nov., a marine bacterium isolated from the seawater of the West Pacific Ocean.</title>
        <authorList>
            <person name="Sun C."/>
            <person name="Wu Y.-H."/>
            <person name="Xamxidin M."/>
            <person name="Cheng H."/>
            <person name="Xu X.-W."/>
        </authorList>
    </citation>
    <scope>NUCLEOTIDE SEQUENCE [LARGE SCALE GENOMIC DNA]</scope>
    <source>
        <strain evidence="9">190</strain>
    </source>
</reference>
<dbReference type="Pfam" id="PF02687">
    <property type="entry name" value="FtsX"/>
    <property type="match status" value="1"/>
</dbReference>
<dbReference type="InterPro" id="IPR003838">
    <property type="entry name" value="ABC3_permease_C"/>
</dbReference>
<feature type="transmembrane region" description="Helical" evidence="6">
    <location>
        <begin position="688"/>
        <end position="711"/>
    </location>
</feature>
<sequence>MSRAMRVLILALGTQLATYRQRFWEPLLIIVAIFIASAGLTAVALINAGASSQLKQFALVDVPINFHVIPRSENSPLTRSDYAALRRQGLNALVAYTQTSDRLAVDTVPLFNLLPAANRSTSQQNSIAQQAALNGIEDINQFYRDDVTLQTHPLSGLLVVGALSPEQYKLLEESLPAHLQLAPFTLTSSASNLSDSFSLNLWAMGALMVLVSIFIVFNAFNLLLAARTPVLVKLRQLGVSQAILLRVLQLEMFILALVGAVGGVIAGASLVSAITPVLSNIYRFLLDGQFSGGQFSTPRLMLLAVVFCAIAVMIMGLLIRQLLAHSLARRSYLVAVFKQRFKPVYNFWLLLSLAAVALGAWLVASQLQALLYIGLVLIAGCTTVVLLMPQLMSLVARRISTTKPLLHWSMHNAVSLSQRTRLAACAFFIALAANIGMNVMVDSFRQATEQWLEQRLFAPFYVYTDFEGDLSKGEAAPVPLLARYGKDVRVNGQTLELRSFPDGIEYQQYLMLDDQSPWAWSAFHAQRGVFINQQFAYREGLSTGDTVSLPLTSGLQAFEIVGVYPDYGNPKAQVLLPEALLSNEYALISAYAAFASSSEEAALESWLNEHSESARLIPRSTLIEQSMMVFSRTFLTTDTLNLVTMLVAALSFFVSITLLVMDIKPQLLLLRSVGVSPFRIKLSLFSQYCFIAVSCALLALPFALLLAWLLVNKVNRFAFHWTYPLILDPMIIMQSLLIGLGLLLLLMALPLGRLQARFYSQQEAL</sequence>
<organism evidence="8 9">
    <name type="scientific">Alteromonas alba</name>
    <dbReference type="NCBI Taxonomy" id="2079529"/>
    <lineage>
        <taxon>Bacteria</taxon>
        <taxon>Pseudomonadati</taxon>
        <taxon>Pseudomonadota</taxon>
        <taxon>Gammaproteobacteria</taxon>
        <taxon>Alteromonadales</taxon>
        <taxon>Alteromonadaceae</taxon>
        <taxon>Alteromonas/Salinimonas group</taxon>
        <taxon>Alteromonas</taxon>
    </lineage>
</organism>
<dbReference type="Proteomes" id="UP000238949">
    <property type="component" value="Unassembled WGS sequence"/>
</dbReference>
<feature type="domain" description="ABC3 transporter permease C-terminal" evidence="7">
    <location>
        <begin position="642"/>
        <end position="753"/>
    </location>
</feature>
<name>A0A2S9V4K0_9ALTE</name>
<comment type="subcellular location">
    <subcellularLocation>
        <location evidence="1">Cell membrane</location>
        <topology evidence="1">Multi-pass membrane protein</topology>
    </subcellularLocation>
</comment>
<keyword evidence="5 6" id="KW-0472">Membrane</keyword>
<evidence type="ECO:0000313" key="9">
    <source>
        <dbReference type="Proteomes" id="UP000238949"/>
    </source>
</evidence>
<feature type="transmembrane region" description="Helical" evidence="6">
    <location>
        <begin position="344"/>
        <end position="363"/>
    </location>
</feature>
<keyword evidence="2" id="KW-1003">Cell membrane</keyword>
<proteinExistence type="predicted"/>
<evidence type="ECO:0000256" key="5">
    <source>
        <dbReference type="ARBA" id="ARBA00023136"/>
    </source>
</evidence>
<feature type="transmembrane region" description="Helical" evidence="6">
    <location>
        <begin position="369"/>
        <end position="388"/>
    </location>
</feature>
<accession>A0A2S9V4K0</accession>
<dbReference type="GO" id="GO:0005886">
    <property type="term" value="C:plasma membrane"/>
    <property type="evidence" value="ECO:0007669"/>
    <property type="project" value="UniProtKB-SubCell"/>
</dbReference>
<evidence type="ECO:0000256" key="1">
    <source>
        <dbReference type="ARBA" id="ARBA00004651"/>
    </source>
</evidence>
<evidence type="ECO:0000259" key="7">
    <source>
        <dbReference type="Pfam" id="PF02687"/>
    </source>
</evidence>